<name>A0A166Z4P4_9GAMM</name>
<accession>A0A166Z4P4</accession>
<evidence type="ECO:0000313" key="11">
    <source>
        <dbReference type="Proteomes" id="UP000076587"/>
    </source>
</evidence>
<dbReference type="AlphaFoldDB" id="A0A166Z4P4"/>
<evidence type="ECO:0000259" key="9">
    <source>
        <dbReference type="Pfam" id="PF12704"/>
    </source>
</evidence>
<gene>
    <name evidence="10" type="ORF">N482_18590</name>
</gene>
<dbReference type="InterPro" id="IPR025857">
    <property type="entry name" value="MacB_PCD"/>
</dbReference>
<evidence type="ECO:0000256" key="1">
    <source>
        <dbReference type="ARBA" id="ARBA00004651"/>
    </source>
</evidence>
<feature type="transmembrane region" description="Helical" evidence="7">
    <location>
        <begin position="366"/>
        <end position="387"/>
    </location>
</feature>
<feature type="domain" description="MacB-like periplasmic core" evidence="9">
    <location>
        <begin position="44"/>
        <end position="238"/>
    </location>
</feature>
<feature type="transmembrane region" description="Helical" evidence="7">
    <location>
        <begin position="279"/>
        <end position="297"/>
    </location>
</feature>
<dbReference type="Pfam" id="PF02687">
    <property type="entry name" value="FtsX"/>
    <property type="match status" value="1"/>
</dbReference>
<evidence type="ECO:0000259" key="8">
    <source>
        <dbReference type="Pfam" id="PF02687"/>
    </source>
</evidence>
<keyword evidence="4 7" id="KW-1133">Transmembrane helix</keyword>
<dbReference type="Pfam" id="PF12704">
    <property type="entry name" value="MacB_PCD"/>
    <property type="match status" value="1"/>
</dbReference>
<evidence type="ECO:0000256" key="3">
    <source>
        <dbReference type="ARBA" id="ARBA00022692"/>
    </source>
</evidence>
<evidence type="ECO:0000256" key="4">
    <source>
        <dbReference type="ARBA" id="ARBA00022989"/>
    </source>
</evidence>
<keyword evidence="3 7" id="KW-0812">Transmembrane</keyword>
<dbReference type="GO" id="GO:0005886">
    <property type="term" value="C:plasma membrane"/>
    <property type="evidence" value="ECO:0007669"/>
    <property type="project" value="UniProtKB-SubCell"/>
</dbReference>
<protein>
    <recommendedName>
        <fullName evidence="12">ABC3 transporter permease protein domain-containing protein</fullName>
    </recommendedName>
</protein>
<evidence type="ECO:0000256" key="5">
    <source>
        <dbReference type="ARBA" id="ARBA00023136"/>
    </source>
</evidence>
<dbReference type="EMBL" id="AUXT01000201">
    <property type="protein sequence ID" value="KZN43837.1"/>
    <property type="molecule type" value="Genomic_DNA"/>
</dbReference>
<evidence type="ECO:0000256" key="7">
    <source>
        <dbReference type="SAM" id="Phobius"/>
    </source>
</evidence>
<dbReference type="PATRIC" id="fig|1365253.3.peg.4481"/>
<evidence type="ECO:0000256" key="6">
    <source>
        <dbReference type="ARBA" id="ARBA00038076"/>
    </source>
</evidence>
<proteinExistence type="inferred from homology"/>
<evidence type="ECO:0000256" key="2">
    <source>
        <dbReference type="ARBA" id="ARBA00022475"/>
    </source>
</evidence>
<dbReference type="PANTHER" id="PTHR30572">
    <property type="entry name" value="MEMBRANE COMPONENT OF TRANSPORTER-RELATED"/>
    <property type="match status" value="1"/>
</dbReference>
<feature type="transmembrane region" description="Helical" evidence="7">
    <location>
        <begin position="332"/>
        <end position="354"/>
    </location>
</feature>
<sequence length="401" mass="43968">MKDLLPILKSLKSNYAAALLFILQVAITFTILVNAIFLAFEKREVIARASGLDEQNVFYVATNLPVEDAEKEAKLEQDLLKLNAINGVESASVSTGIPLTGWGRLVEVAINPDTKYDTFSGYYGGDARLIDSFGVSLIAGRNFLKEEELTTRVDGYKVASEAIVTKALAESLFDQNWTDIVGKTLYINNKPQRVVGVVQTLQSAWPSWVVVEHGVISAVKETDGIVNFVIRAKPGRQASVTNQTLSYLMETYGRKIDQVETFIDVKARAYSAENAASKTLFGVIFGLLLVTTLGIYGQSRYGIVKRFKLIGLRRAMGASKGEIVRYFMLENMILTCFGIMFGVIAAIVLSVTFSNVFELGIVPMSYMVYGSLCTLFLGQAAVLYPAFRAAQLPPAVATRIV</sequence>
<dbReference type="InterPro" id="IPR003838">
    <property type="entry name" value="ABC3_permease_C"/>
</dbReference>
<keyword evidence="5 7" id="KW-0472">Membrane</keyword>
<dbReference type="OrthoDB" id="9770036at2"/>
<organism evidence="10 11">
    <name type="scientific">Pseudoalteromonas luteoviolacea NCIMB 1942</name>
    <dbReference type="NCBI Taxonomy" id="1365253"/>
    <lineage>
        <taxon>Bacteria</taxon>
        <taxon>Pseudomonadati</taxon>
        <taxon>Pseudomonadota</taxon>
        <taxon>Gammaproteobacteria</taxon>
        <taxon>Alteromonadales</taxon>
        <taxon>Pseudoalteromonadaceae</taxon>
        <taxon>Pseudoalteromonas</taxon>
    </lineage>
</organism>
<comment type="caution">
    <text evidence="10">The sequence shown here is derived from an EMBL/GenBank/DDBJ whole genome shotgun (WGS) entry which is preliminary data.</text>
</comment>
<comment type="similarity">
    <text evidence="6">Belongs to the ABC-4 integral membrane protein family.</text>
</comment>
<dbReference type="RefSeq" id="WP_063378801.1">
    <property type="nucleotide sequence ID" value="NZ_AUXT01000201.1"/>
</dbReference>
<comment type="subcellular location">
    <subcellularLocation>
        <location evidence="1">Cell membrane</location>
        <topology evidence="1">Multi-pass membrane protein</topology>
    </subcellularLocation>
</comment>
<evidence type="ECO:0008006" key="12">
    <source>
        <dbReference type="Google" id="ProtNLM"/>
    </source>
</evidence>
<keyword evidence="2" id="KW-1003">Cell membrane</keyword>
<dbReference type="GO" id="GO:0022857">
    <property type="term" value="F:transmembrane transporter activity"/>
    <property type="evidence" value="ECO:0007669"/>
    <property type="project" value="TreeGrafter"/>
</dbReference>
<feature type="domain" description="ABC3 transporter permease C-terminal" evidence="8">
    <location>
        <begin position="283"/>
        <end position="394"/>
    </location>
</feature>
<dbReference type="PANTHER" id="PTHR30572:SF4">
    <property type="entry name" value="ABC TRANSPORTER PERMEASE YTRF"/>
    <property type="match status" value="1"/>
</dbReference>
<evidence type="ECO:0000313" key="10">
    <source>
        <dbReference type="EMBL" id="KZN43837.1"/>
    </source>
</evidence>
<reference evidence="10 11" key="1">
    <citation type="submission" date="2013-07" db="EMBL/GenBank/DDBJ databases">
        <title>Comparative Genomic and Metabolomic Analysis of Twelve Strains of Pseudoalteromonas luteoviolacea.</title>
        <authorList>
            <person name="Vynne N.G."/>
            <person name="Mansson M."/>
            <person name="Gram L."/>
        </authorList>
    </citation>
    <scope>NUCLEOTIDE SEQUENCE [LARGE SCALE GENOMIC DNA]</scope>
    <source>
        <strain evidence="10 11">NCIMB 1942</strain>
    </source>
</reference>
<dbReference type="InterPro" id="IPR050250">
    <property type="entry name" value="Macrolide_Exporter_MacB"/>
</dbReference>
<feature type="transmembrane region" description="Helical" evidence="7">
    <location>
        <begin position="15"/>
        <end position="40"/>
    </location>
</feature>
<dbReference type="Proteomes" id="UP000076587">
    <property type="component" value="Unassembled WGS sequence"/>
</dbReference>